<keyword evidence="4" id="KW-0645">Protease</keyword>
<feature type="chain" id="PRO_5032538319" evidence="3">
    <location>
        <begin position="25"/>
        <end position="507"/>
    </location>
</feature>
<gene>
    <name evidence="4" type="primary">dacB</name>
    <name evidence="4" type="ORF">G3M78_00170</name>
</gene>
<dbReference type="GO" id="GO:0006508">
    <property type="term" value="P:proteolysis"/>
    <property type="evidence" value="ECO:0007669"/>
    <property type="project" value="InterPro"/>
</dbReference>
<dbReference type="SUPFAM" id="SSF56601">
    <property type="entry name" value="beta-lactamase/transpeptidase-like"/>
    <property type="match status" value="1"/>
</dbReference>
<name>A0A7T0BZT6_9BACT</name>
<evidence type="ECO:0000313" key="4">
    <source>
        <dbReference type="EMBL" id="QPJ63906.1"/>
    </source>
</evidence>
<organism evidence="4 5">
    <name type="scientific">Candidatus Nitrohelix vancouverensis</name>
    <dbReference type="NCBI Taxonomy" id="2705534"/>
    <lineage>
        <taxon>Bacteria</taxon>
        <taxon>Pseudomonadati</taxon>
        <taxon>Nitrospinota/Tectimicrobiota group</taxon>
        <taxon>Nitrospinota</taxon>
        <taxon>Nitrospinia</taxon>
        <taxon>Nitrospinales</taxon>
        <taxon>Nitrospinaceae</taxon>
        <taxon>Candidatus Nitrohelix</taxon>
    </lineage>
</organism>
<evidence type="ECO:0000256" key="1">
    <source>
        <dbReference type="ARBA" id="ARBA00006096"/>
    </source>
</evidence>
<dbReference type="InterPro" id="IPR012338">
    <property type="entry name" value="Beta-lactam/transpept-like"/>
</dbReference>
<dbReference type="GO" id="GO:0000270">
    <property type="term" value="P:peptidoglycan metabolic process"/>
    <property type="evidence" value="ECO:0007669"/>
    <property type="project" value="TreeGrafter"/>
</dbReference>
<keyword evidence="4" id="KW-0121">Carboxypeptidase</keyword>
<comment type="similarity">
    <text evidence="1">Belongs to the peptidase S13 family.</text>
</comment>
<keyword evidence="3" id="KW-0732">Signal</keyword>
<dbReference type="NCBIfam" id="TIGR00666">
    <property type="entry name" value="PBP4"/>
    <property type="match status" value="1"/>
</dbReference>
<dbReference type="EMBL" id="CP048620">
    <property type="protein sequence ID" value="QPJ63906.1"/>
    <property type="molecule type" value="Genomic_DNA"/>
</dbReference>
<dbReference type="KEGG" id="nva:G3M78_00170"/>
<evidence type="ECO:0000313" key="5">
    <source>
        <dbReference type="Proteomes" id="UP000594464"/>
    </source>
</evidence>
<evidence type="ECO:0000256" key="3">
    <source>
        <dbReference type="SAM" id="SignalP"/>
    </source>
</evidence>
<dbReference type="Pfam" id="PF02113">
    <property type="entry name" value="Peptidase_S13"/>
    <property type="match status" value="1"/>
</dbReference>
<feature type="signal peptide" evidence="3">
    <location>
        <begin position="1"/>
        <end position="24"/>
    </location>
</feature>
<sequence>MRNTLHRFISIPVLSLLFFFGVHSPAVSQTSASPEAKFQNALDRILSNRCLSQKNFSVKFVSLANEEVLYSVRSDALLIPASNMKLITSAVALKTLGPDYRFMTGLYSSARIQDEVLEGDLYVKGYGDPKLVTEQLWLMAQQVRNLPLKKITGDILVDDSFFDDIRRVESWKKRAGSEAYNAPLGALSLNFNTVGVHVAPSPKVNAAPIVVIEPSVDYIHLDNRATTLPPGKRGRLIVNRLPGDRFDRITVTGQISQDQARSLHYVNITQPSYYMGSTFKDFLIRAGVEVDGDVRRDAMPNHVPLLTEFYSEPLALSLRGVNKFSNNFMAEQLVKTIGGLKEGPPGTTSKGLNVIEGYLRSLGYGQEQFKVHDGSGLTRRNRLSADLLVSVLRDMFQDWSVFPEFFGSLAVMGVDGSVEDRLKRVPESQKVRVKTGTLNFTSSLSGYLQSADGERFAFSILMNDLKCSNGRVKRIQNAMIKEALKFHRAPRQEATAPAVDSSTDEQP</sequence>
<dbReference type="AlphaFoldDB" id="A0A7T0BZT6"/>
<dbReference type="PRINTS" id="PR00922">
    <property type="entry name" value="DADACBPTASE3"/>
</dbReference>
<dbReference type="Proteomes" id="UP000594464">
    <property type="component" value="Chromosome"/>
</dbReference>
<dbReference type="GO" id="GO:0009002">
    <property type="term" value="F:serine-type D-Ala-D-Ala carboxypeptidase activity"/>
    <property type="evidence" value="ECO:0007669"/>
    <property type="project" value="UniProtKB-EC"/>
</dbReference>
<dbReference type="EC" id="3.4.16.4" evidence="4"/>
<dbReference type="Gene3D" id="3.50.80.20">
    <property type="entry name" value="D-Ala-D-Ala carboxypeptidase C, peptidase S13"/>
    <property type="match status" value="1"/>
</dbReference>
<accession>A0A7T0BZT6</accession>
<dbReference type="PANTHER" id="PTHR30023">
    <property type="entry name" value="D-ALANYL-D-ALANINE CARBOXYPEPTIDASE"/>
    <property type="match status" value="1"/>
</dbReference>
<dbReference type="Gene3D" id="3.40.710.10">
    <property type="entry name" value="DD-peptidase/beta-lactamase superfamily"/>
    <property type="match status" value="2"/>
</dbReference>
<proteinExistence type="inferred from homology"/>
<dbReference type="InterPro" id="IPR000667">
    <property type="entry name" value="Peptidase_S13"/>
</dbReference>
<dbReference type="PANTHER" id="PTHR30023:SF0">
    <property type="entry name" value="PENICILLIN-SENSITIVE CARBOXYPEPTIDASE A"/>
    <property type="match status" value="1"/>
</dbReference>
<reference evidence="5" key="1">
    <citation type="submission" date="2020-02" db="EMBL/GenBank/DDBJ databases">
        <title>Genomic and physiological characterization of two novel Nitrospinaceae genera.</title>
        <authorList>
            <person name="Mueller A.J."/>
            <person name="Jung M.-Y."/>
            <person name="Strachan C.R."/>
            <person name="Herbold C.W."/>
            <person name="Kirkegaard R.H."/>
            <person name="Daims H."/>
        </authorList>
    </citation>
    <scope>NUCLEOTIDE SEQUENCE [LARGE SCALE GENOMIC DNA]</scope>
</reference>
<keyword evidence="2 4" id="KW-0378">Hydrolase</keyword>
<protein>
    <submittedName>
        <fullName evidence="4">D-alanyl-D-alanine carboxypeptidase/D-alanyl-D-alanine-endopeptidase</fullName>
        <ecNumber evidence="4">3.4.16.4</ecNumber>
    </submittedName>
</protein>
<evidence type="ECO:0000256" key="2">
    <source>
        <dbReference type="ARBA" id="ARBA00022801"/>
    </source>
</evidence>